<dbReference type="EMBL" id="MT143878">
    <property type="protein sequence ID" value="QJB04285.1"/>
    <property type="molecule type" value="Genomic_DNA"/>
</dbReference>
<gene>
    <name evidence="1" type="ORF">MM171A00522_0004</name>
    <name evidence="2" type="ORF">MM171B00386_0022</name>
</gene>
<evidence type="ECO:0000313" key="1">
    <source>
        <dbReference type="EMBL" id="QJB00340.1"/>
    </source>
</evidence>
<organism evidence="1">
    <name type="scientific">viral metagenome</name>
    <dbReference type="NCBI Taxonomy" id="1070528"/>
    <lineage>
        <taxon>unclassified sequences</taxon>
        <taxon>metagenomes</taxon>
        <taxon>organismal metagenomes</taxon>
    </lineage>
</organism>
<dbReference type="AlphaFoldDB" id="A0A6M3M2H5"/>
<accession>A0A6M3M2H5</accession>
<reference evidence="1" key="1">
    <citation type="submission" date="2020-03" db="EMBL/GenBank/DDBJ databases">
        <title>The deep terrestrial virosphere.</title>
        <authorList>
            <person name="Holmfeldt K."/>
            <person name="Nilsson E."/>
            <person name="Simone D."/>
            <person name="Lopez-Fernandez M."/>
            <person name="Wu X."/>
            <person name="de Brujin I."/>
            <person name="Lundin D."/>
            <person name="Andersson A."/>
            <person name="Bertilsson S."/>
            <person name="Dopson M."/>
        </authorList>
    </citation>
    <scope>NUCLEOTIDE SEQUENCE</scope>
    <source>
        <strain evidence="1">MM171A00522</strain>
        <strain evidence="2">MM171B00386</strain>
    </source>
</reference>
<protein>
    <submittedName>
        <fullName evidence="1">Uncharacterized protein</fullName>
    </submittedName>
</protein>
<proteinExistence type="predicted"/>
<evidence type="ECO:0000313" key="2">
    <source>
        <dbReference type="EMBL" id="QJB04285.1"/>
    </source>
</evidence>
<sequence length="56" mass="5969">MAEKKRELGICPIFHAALLIAGLRKAGDEGASGKCLGKECEAWSKFNTACGLKFAK</sequence>
<dbReference type="EMBL" id="MT143690">
    <property type="protein sequence ID" value="QJB00340.1"/>
    <property type="molecule type" value="Genomic_DNA"/>
</dbReference>
<name>A0A6M3M2H5_9ZZZZ</name>